<dbReference type="GO" id="GO:0000721">
    <property type="term" value="F:(R,R)-butanediol dehydrogenase activity"/>
    <property type="evidence" value="ECO:0007669"/>
    <property type="project" value="TreeGrafter"/>
</dbReference>
<dbReference type="InterPro" id="IPR013149">
    <property type="entry name" value="ADH-like_C"/>
</dbReference>
<evidence type="ECO:0000313" key="8">
    <source>
        <dbReference type="EMBL" id="RBM02594.1"/>
    </source>
</evidence>
<organism evidence="8 9">
    <name type="scientific">Glutamicibacter soli</name>
    <dbReference type="NCBI Taxonomy" id="453836"/>
    <lineage>
        <taxon>Bacteria</taxon>
        <taxon>Bacillati</taxon>
        <taxon>Actinomycetota</taxon>
        <taxon>Actinomycetes</taxon>
        <taxon>Micrococcales</taxon>
        <taxon>Micrococcaceae</taxon>
        <taxon>Glutamicibacter</taxon>
    </lineage>
</organism>
<comment type="caution">
    <text evidence="8">The sequence shown here is derived from an EMBL/GenBank/DDBJ whole genome shotgun (WGS) entry which is preliminary data.</text>
</comment>
<gene>
    <name evidence="8" type="ORF">C1H84_03920</name>
</gene>
<dbReference type="SUPFAM" id="SSF51735">
    <property type="entry name" value="NAD(P)-binding Rossmann-fold domains"/>
    <property type="match status" value="1"/>
</dbReference>
<evidence type="ECO:0000256" key="4">
    <source>
        <dbReference type="ARBA" id="ARBA00022833"/>
    </source>
</evidence>
<name>A0A365YKQ4_9MICC</name>
<keyword evidence="9" id="KW-1185">Reference proteome</keyword>
<evidence type="ECO:0000256" key="3">
    <source>
        <dbReference type="ARBA" id="ARBA00022723"/>
    </source>
</evidence>
<dbReference type="RefSeq" id="WP_113606603.1">
    <property type="nucleotide sequence ID" value="NZ_POAF01000002.1"/>
</dbReference>
<dbReference type="Pfam" id="PF08240">
    <property type="entry name" value="ADH_N"/>
    <property type="match status" value="1"/>
</dbReference>
<keyword evidence="4" id="KW-0862">Zinc</keyword>
<keyword evidence="5" id="KW-0560">Oxidoreductase</keyword>
<dbReference type="GO" id="GO:0034079">
    <property type="term" value="P:butanediol biosynthetic process"/>
    <property type="evidence" value="ECO:0007669"/>
    <property type="project" value="TreeGrafter"/>
</dbReference>
<dbReference type="PANTHER" id="PTHR43161">
    <property type="entry name" value="SORBITOL DEHYDROGENASE"/>
    <property type="match status" value="1"/>
</dbReference>
<dbReference type="InterPro" id="IPR011032">
    <property type="entry name" value="GroES-like_sf"/>
</dbReference>
<keyword evidence="3" id="KW-0479">Metal-binding</keyword>
<reference evidence="8 9" key="1">
    <citation type="submission" date="2018-01" db="EMBL/GenBank/DDBJ databases">
        <title>Glutamicibacter soli strain NHPC-3 Whole genome sequence and assembly.</title>
        <authorList>
            <person name="Choudhury P."/>
            <person name="Gupta D."/>
            <person name="Sengupta K."/>
            <person name="Jawed A."/>
            <person name="Sultana N."/>
            <person name="Saha P."/>
        </authorList>
    </citation>
    <scope>NUCLEOTIDE SEQUENCE [LARGE SCALE GENOMIC DNA]</scope>
    <source>
        <strain evidence="8 9">NHPC-3</strain>
    </source>
</reference>
<proteinExistence type="inferred from homology"/>
<evidence type="ECO:0000256" key="2">
    <source>
        <dbReference type="ARBA" id="ARBA00008072"/>
    </source>
</evidence>
<evidence type="ECO:0000259" key="7">
    <source>
        <dbReference type="Pfam" id="PF08240"/>
    </source>
</evidence>
<dbReference type="InterPro" id="IPR013154">
    <property type="entry name" value="ADH-like_N"/>
</dbReference>
<dbReference type="Proteomes" id="UP000252167">
    <property type="component" value="Unassembled WGS sequence"/>
</dbReference>
<dbReference type="EMBL" id="POAF01000002">
    <property type="protein sequence ID" value="RBM02594.1"/>
    <property type="molecule type" value="Genomic_DNA"/>
</dbReference>
<comment type="similarity">
    <text evidence="2">Belongs to the zinc-containing alcohol dehydrogenase family.</text>
</comment>
<dbReference type="GO" id="GO:0005737">
    <property type="term" value="C:cytoplasm"/>
    <property type="evidence" value="ECO:0007669"/>
    <property type="project" value="TreeGrafter"/>
</dbReference>
<evidence type="ECO:0000313" key="9">
    <source>
        <dbReference type="Proteomes" id="UP000252167"/>
    </source>
</evidence>
<evidence type="ECO:0000256" key="1">
    <source>
        <dbReference type="ARBA" id="ARBA00001947"/>
    </source>
</evidence>
<dbReference type="PANTHER" id="PTHR43161:SF23">
    <property type="entry name" value="(R,R)-BUTANEDIOL DEHYDROGENASE-RELATED"/>
    <property type="match status" value="1"/>
</dbReference>
<dbReference type="Gene3D" id="3.90.180.10">
    <property type="entry name" value="Medium-chain alcohol dehydrogenases, catalytic domain"/>
    <property type="match status" value="1"/>
</dbReference>
<feature type="domain" description="Alcohol dehydrogenase-like C-terminal" evidence="6">
    <location>
        <begin position="176"/>
        <end position="298"/>
    </location>
</feature>
<accession>A0A365YKQ4</accession>
<dbReference type="InterPro" id="IPR036291">
    <property type="entry name" value="NAD(P)-bd_dom_sf"/>
</dbReference>
<dbReference type="AlphaFoldDB" id="A0A365YKQ4"/>
<feature type="domain" description="Alcohol dehydrogenase-like N-terminal" evidence="7">
    <location>
        <begin position="24"/>
        <end position="138"/>
    </location>
</feature>
<dbReference type="SUPFAM" id="SSF50129">
    <property type="entry name" value="GroES-like"/>
    <property type="match status" value="1"/>
</dbReference>
<dbReference type="Pfam" id="PF00107">
    <property type="entry name" value="ADH_zinc_N"/>
    <property type="match status" value="1"/>
</dbReference>
<comment type="cofactor">
    <cofactor evidence="1">
        <name>Zn(2+)</name>
        <dbReference type="ChEBI" id="CHEBI:29105"/>
    </cofactor>
</comment>
<sequence length="361" mass="37912">MLTATTTAKRCIEYREVPAPAPAPGRALVRVRHVALCGTDAHIWDDDYPAELPVIQGHEFTGIIEQIDSSAVDPRSGLPLVPGLEVAVSPMVYCSHCPPCLDGRYNVCESISCLGCYEDGALAEVVSVPVDKLHPLPQGLPLHLGALGEPGSIAMQAVNRGTPVPGETALVLGCGPIGLLATLFLAERGVRVIASDLSRARMDLARDFGAVAAFAPGGGIPREAWGAAAGPTLVIEATGVPASFETAVRLAAPTARLVQVGISTRHASLSLRDIPFKELDIRGSRNSLNLIPDALDVLARHQQQATRLVTHRFAFDSLGQAFETMLDSSQAVGKIVIDLPVTGAGTPPQAGTARLERSTAR</sequence>
<dbReference type="GO" id="GO:0046872">
    <property type="term" value="F:metal ion binding"/>
    <property type="evidence" value="ECO:0007669"/>
    <property type="project" value="UniProtKB-KW"/>
</dbReference>
<evidence type="ECO:0000259" key="6">
    <source>
        <dbReference type="Pfam" id="PF00107"/>
    </source>
</evidence>
<dbReference type="Gene3D" id="3.40.50.720">
    <property type="entry name" value="NAD(P)-binding Rossmann-like Domain"/>
    <property type="match status" value="1"/>
</dbReference>
<protein>
    <submittedName>
        <fullName evidence="8">2-deoxy-scyllo-inosamine dehydrogenase</fullName>
    </submittedName>
</protein>
<evidence type="ECO:0000256" key="5">
    <source>
        <dbReference type="ARBA" id="ARBA00023002"/>
    </source>
</evidence>